<evidence type="ECO:0000313" key="1">
    <source>
        <dbReference type="EMBL" id="MQT12362.1"/>
    </source>
</evidence>
<dbReference type="AlphaFoldDB" id="A0A6A7Y3P8"/>
<gene>
    <name evidence="1" type="ORF">F0357_06725</name>
</gene>
<evidence type="ECO:0000313" key="2">
    <source>
        <dbReference type="Proteomes" id="UP000332515"/>
    </source>
</evidence>
<dbReference type="EMBL" id="VWNA01000001">
    <property type="protein sequence ID" value="MQT12362.1"/>
    <property type="molecule type" value="Genomic_DNA"/>
</dbReference>
<protein>
    <submittedName>
        <fullName evidence="1">Transporter substrate-binding protein</fullName>
    </submittedName>
</protein>
<dbReference type="InterPro" id="IPR028082">
    <property type="entry name" value="Peripla_BP_I"/>
</dbReference>
<organism evidence="1 2">
    <name type="scientific">Segnochrobactrum spirostomi</name>
    <dbReference type="NCBI Taxonomy" id="2608987"/>
    <lineage>
        <taxon>Bacteria</taxon>
        <taxon>Pseudomonadati</taxon>
        <taxon>Pseudomonadota</taxon>
        <taxon>Alphaproteobacteria</taxon>
        <taxon>Hyphomicrobiales</taxon>
        <taxon>Segnochrobactraceae</taxon>
        <taxon>Segnochrobactrum</taxon>
    </lineage>
</organism>
<name>A0A6A7Y3P8_9HYPH</name>
<dbReference type="Pfam" id="PF13433">
    <property type="entry name" value="Peripla_BP_5"/>
    <property type="match status" value="1"/>
</dbReference>
<sequence>MDEPILASSREIIPVGLLYSSRGPYAAIGRAAIDGALMALAEVNEDDGFPFTLKAAIRDPEGVSERYPTQAEDLARLGCRHLIGTITSSSRKDVIPVVERAGALLWYAFPYEGYETSDHVVYLGACPNQHIVPLLDHALPRFGDRPFLVGSNYIWGWEINRIAREIVAAHGAEPVGERYLAVGSTDVDHLIAAVREKRPDFVLSNLIGPSSYAFVKAYAALGAEDPAFAPSVRPILSCNLTEADTDEIGAPGAGLLSTAIYFDSLDLTENEAFQARARARFGEGRRFSSCFVSVYAAIRMLAEAIRDAGTDDPAAIKAVATGRAFSTPFGRLAIDAKTSHAAHRPHLGRVRADGSIEIIESGAAVIPADPYLVRTRLPADPVHPADPAPVRREANAAAARLRVIT</sequence>
<dbReference type="PANTHER" id="PTHR47628">
    <property type="match status" value="1"/>
</dbReference>
<comment type="caution">
    <text evidence="1">The sequence shown here is derived from an EMBL/GenBank/DDBJ whole genome shotgun (WGS) entry which is preliminary data.</text>
</comment>
<accession>A0A6A7Y3P8</accession>
<dbReference type="PANTHER" id="PTHR47628:SF1">
    <property type="entry name" value="ALIPHATIC AMIDASE EXPRESSION-REGULATING PROTEIN"/>
    <property type="match status" value="1"/>
</dbReference>
<dbReference type="SUPFAM" id="SSF53822">
    <property type="entry name" value="Periplasmic binding protein-like I"/>
    <property type="match status" value="1"/>
</dbReference>
<reference evidence="1 2" key="1">
    <citation type="submission" date="2019-09" db="EMBL/GenBank/DDBJ databases">
        <title>Segnochrobactrum spirostomi gen. nov., sp. nov., isolated from the ciliate Spirostomum cf. yagiui and description of a novel family, Segnochrobactraceae fam. nov. within the order Rhizobiales of the class Alphaproteobacteria.</title>
        <authorList>
            <person name="Akter S."/>
            <person name="Shazib S.U.A."/>
            <person name="Shin M.K."/>
        </authorList>
    </citation>
    <scope>NUCLEOTIDE SEQUENCE [LARGE SCALE GENOMIC DNA]</scope>
    <source>
        <strain evidence="1 2">Sp-1</strain>
    </source>
</reference>
<dbReference type="Proteomes" id="UP000332515">
    <property type="component" value="Unassembled WGS sequence"/>
</dbReference>
<keyword evidence="2" id="KW-1185">Reference proteome</keyword>
<dbReference type="Gene3D" id="3.40.50.2300">
    <property type="match status" value="2"/>
</dbReference>
<proteinExistence type="predicted"/>